<dbReference type="EMBL" id="JASCIS010000031">
    <property type="protein sequence ID" value="MDI3422015.1"/>
    <property type="molecule type" value="Genomic_DNA"/>
</dbReference>
<evidence type="ECO:0000313" key="2">
    <source>
        <dbReference type="EMBL" id="MDI3422015.1"/>
    </source>
</evidence>
<sequence>MRIVFTKGPGTSYDIAVHREVGAALAPRGGPGGHPYLPHDLVHFLVEAEAGIELGVYGRLAAGDNGMFWPADPAERARAARRRKQRPAKSTPRAKADMERSEALAGIAVPVWELRRGHAKTLPAYVPPEEAATPLVDRIVTRLDTCADRWHALPVGGSLELDWARTRLTGR</sequence>
<organism evidence="2 3">
    <name type="scientific">Streptomyces luteolus</name>
    <dbReference type="NCBI Taxonomy" id="3043615"/>
    <lineage>
        <taxon>Bacteria</taxon>
        <taxon>Bacillati</taxon>
        <taxon>Actinomycetota</taxon>
        <taxon>Actinomycetes</taxon>
        <taxon>Kitasatosporales</taxon>
        <taxon>Streptomycetaceae</taxon>
        <taxon>Streptomyces</taxon>
    </lineage>
</organism>
<keyword evidence="3" id="KW-1185">Reference proteome</keyword>
<evidence type="ECO:0000313" key="3">
    <source>
        <dbReference type="Proteomes" id="UP001237105"/>
    </source>
</evidence>
<dbReference type="RefSeq" id="WP_282537880.1">
    <property type="nucleotide sequence ID" value="NZ_JASCIS010000031.1"/>
</dbReference>
<name>A0ABT6T302_9ACTN</name>
<protein>
    <submittedName>
        <fullName evidence="2">Uncharacterized protein</fullName>
    </submittedName>
</protein>
<comment type="caution">
    <text evidence="2">The sequence shown here is derived from an EMBL/GenBank/DDBJ whole genome shotgun (WGS) entry which is preliminary data.</text>
</comment>
<proteinExistence type="predicted"/>
<evidence type="ECO:0000256" key="1">
    <source>
        <dbReference type="SAM" id="MobiDB-lite"/>
    </source>
</evidence>
<feature type="region of interest" description="Disordered" evidence="1">
    <location>
        <begin position="75"/>
        <end position="99"/>
    </location>
</feature>
<reference evidence="2 3" key="1">
    <citation type="submission" date="2023-05" db="EMBL/GenBank/DDBJ databases">
        <title>Draft genome sequence of Streptomyces sp. B-S-A12 isolated from a cave soil in Thailand.</title>
        <authorList>
            <person name="Chamroensaksri N."/>
            <person name="Muangham S."/>
        </authorList>
    </citation>
    <scope>NUCLEOTIDE SEQUENCE [LARGE SCALE GENOMIC DNA]</scope>
    <source>
        <strain evidence="2 3">B-S-A12</strain>
    </source>
</reference>
<gene>
    <name evidence="2" type="ORF">QIT00_26265</name>
</gene>
<accession>A0ABT6T302</accession>
<dbReference type="Proteomes" id="UP001237105">
    <property type="component" value="Unassembled WGS sequence"/>
</dbReference>